<dbReference type="EMBL" id="JAUKUA010000003">
    <property type="protein sequence ID" value="KAK0720995.1"/>
    <property type="molecule type" value="Genomic_DNA"/>
</dbReference>
<dbReference type="AlphaFoldDB" id="A0AA40DZ35"/>
<gene>
    <name evidence="6" type="ORF">B0H67DRAFT_553065</name>
</gene>
<dbReference type="Pfam" id="PF01031">
    <property type="entry name" value="Dynamin_M"/>
    <property type="match status" value="1"/>
</dbReference>
<organism evidence="6 7">
    <name type="scientific">Lasiosphaeris hirsuta</name>
    <dbReference type="NCBI Taxonomy" id="260670"/>
    <lineage>
        <taxon>Eukaryota</taxon>
        <taxon>Fungi</taxon>
        <taxon>Dikarya</taxon>
        <taxon>Ascomycota</taxon>
        <taxon>Pezizomycotina</taxon>
        <taxon>Sordariomycetes</taxon>
        <taxon>Sordariomycetidae</taxon>
        <taxon>Sordariales</taxon>
        <taxon>Lasiosphaeriaceae</taxon>
        <taxon>Lasiosphaeris</taxon>
    </lineage>
</organism>
<protein>
    <submittedName>
        <fullName evidence="6">P-loop containing nucleoside triphosphate hydrolase protein</fullName>
    </submittedName>
</protein>
<dbReference type="CDD" id="cd08771">
    <property type="entry name" value="DLP_1"/>
    <property type="match status" value="1"/>
</dbReference>
<evidence type="ECO:0000256" key="1">
    <source>
        <dbReference type="ARBA" id="ARBA00022741"/>
    </source>
</evidence>
<dbReference type="GO" id="GO:0048312">
    <property type="term" value="P:intracellular distribution of mitochondria"/>
    <property type="evidence" value="ECO:0007669"/>
    <property type="project" value="TreeGrafter"/>
</dbReference>
<dbReference type="GO" id="GO:0008017">
    <property type="term" value="F:microtubule binding"/>
    <property type="evidence" value="ECO:0007669"/>
    <property type="project" value="TreeGrafter"/>
</dbReference>
<feature type="region of interest" description="Disordered" evidence="3">
    <location>
        <begin position="504"/>
        <end position="527"/>
    </location>
</feature>
<dbReference type="Gene3D" id="3.40.50.300">
    <property type="entry name" value="P-loop containing nucleotide triphosphate hydrolases"/>
    <property type="match status" value="1"/>
</dbReference>
<evidence type="ECO:0000256" key="2">
    <source>
        <dbReference type="ARBA" id="ARBA00023134"/>
    </source>
</evidence>
<dbReference type="GO" id="GO:0006897">
    <property type="term" value="P:endocytosis"/>
    <property type="evidence" value="ECO:0007669"/>
    <property type="project" value="TreeGrafter"/>
</dbReference>
<dbReference type="InterPro" id="IPR000375">
    <property type="entry name" value="Dynamin_stalk"/>
</dbReference>
<dbReference type="GO" id="GO:0016020">
    <property type="term" value="C:membrane"/>
    <property type="evidence" value="ECO:0007669"/>
    <property type="project" value="TreeGrafter"/>
</dbReference>
<dbReference type="InterPro" id="IPR030381">
    <property type="entry name" value="G_DYNAMIN_dom"/>
</dbReference>
<dbReference type="InterPro" id="IPR045063">
    <property type="entry name" value="Dynamin_N"/>
</dbReference>
<dbReference type="InterPro" id="IPR027417">
    <property type="entry name" value="P-loop_NTPase"/>
</dbReference>
<dbReference type="GO" id="GO:0005525">
    <property type="term" value="F:GTP binding"/>
    <property type="evidence" value="ECO:0007669"/>
    <property type="project" value="InterPro"/>
</dbReference>
<evidence type="ECO:0000259" key="4">
    <source>
        <dbReference type="PROSITE" id="PS51388"/>
    </source>
</evidence>
<dbReference type="PRINTS" id="PR00195">
    <property type="entry name" value="DYNAMIN"/>
</dbReference>
<keyword evidence="7" id="KW-1185">Reference proteome</keyword>
<dbReference type="GO" id="GO:0003924">
    <property type="term" value="F:GTPase activity"/>
    <property type="evidence" value="ECO:0007669"/>
    <property type="project" value="InterPro"/>
</dbReference>
<evidence type="ECO:0000256" key="3">
    <source>
        <dbReference type="SAM" id="MobiDB-lite"/>
    </source>
</evidence>
<reference evidence="6" key="1">
    <citation type="submission" date="2023-06" db="EMBL/GenBank/DDBJ databases">
        <title>Genome-scale phylogeny and comparative genomics of the fungal order Sordariales.</title>
        <authorList>
            <consortium name="Lawrence Berkeley National Laboratory"/>
            <person name="Hensen N."/>
            <person name="Bonometti L."/>
            <person name="Westerberg I."/>
            <person name="Brannstrom I.O."/>
            <person name="Guillou S."/>
            <person name="Cros-Aarteil S."/>
            <person name="Calhoun S."/>
            <person name="Haridas S."/>
            <person name="Kuo A."/>
            <person name="Mondo S."/>
            <person name="Pangilinan J."/>
            <person name="Riley R."/>
            <person name="Labutti K."/>
            <person name="Andreopoulos B."/>
            <person name="Lipzen A."/>
            <person name="Chen C."/>
            <person name="Yanf M."/>
            <person name="Daum C."/>
            <person name="Ng V."/>
            <person name="Clum A."/>
            <person name="Steindorff A."/>
            <person name="Ohm R."/>
            <person name="Martin F."/>
            <person name="Silar P."/>
            <person name="Natvig D."/>
            <person name="Lalanne C."/>
            <person name="Gautier V."/>
            <person name="Ament-Velasquez S.L."/>
            <person name="Kruys A."/>
            <person name="Hutchinson M.I."/>
            <person name="Powell A.J."/>
            <person name="Barry K."/>
            <person name="Miller A.N."/>
            <person name="Grigoriev I.V."/>
            <person name="Debuchy R."/>
            <person name="Gladieux P."/>
            <person name="Thoren M.H."/>
            <person name="Johannesson H."/>
        </authorList>
    </citation>
    <scope>NUCLEOTIDE SEQUENCE</scope>
    <source>
        <strain evidence="6">SMH4607-1</strain>
    </source>
</reference>
<dbReference type="SMART" id="SM00053">
    <property type="entry name" value="DYNc"/>
    <property type="match status" value="1"/>
</dbReference>
<dbReference type="GO" id="GO:0005739">
    <property type="term" value="C:mitochondrion"/>
    <property type="evidence" value="ECO:0007669"/>
    <property type="project" value="TreeGrafter"/>
</dbReference>
<proteinExistence type="predicted"/>
<accession>A0AA40DZ35</accession>
<dbReference type="GO" id="GO:0000266">
    <property type="term" value="P:mitochondrial fission"/>
    <property type="evidence" value="ECO:0007669"/>
    <property type="project" value="TreeGrafter"/>
</dbReference>
<dbReference type="InterPro" id="IPR020850">
    <property type="entry name" value="GED_dom"/>
</dbReference>
<evidence type="ECO:0000313" key="7">
    <source>
        <dbReference type="Proteomes" id="UP001172102"/>
    </source>
</evidence>
<keyword evidence="1" id="KW-0547">Nucleotide-binding</keyword>
<dbReference type="SUPFAM" id="SSF52540">
    <property type="entry name" value="P-loop containing nucleoside triphosphate hydrolases"/>
    <property type="match status" value="1"/>
</dbReference>
<keyword evidence="6" id="KW-0378">Hydrolase</keyword>
<dbReference type="PANTHER" id="PTHR11566:SF21">
    <property type="entry name" value="DYNAMIN RELATED PROTEIN 1, ISOFORM A"/>
    <property type="match status" value="1"/>
</dbReference>
<keyword evidence="2" id="KW-0342">GTP-binding</keyword>
<dbReference type="GO" id="GO:0016559">
    <property type="term" value="P:peroxisome fission"/>
    <property type="evidence" value="ECO:0007669"/>
    <property type="project" value="TreeGrafter"/>
</dbReference>
<comment type="caution">
    <text evidence="6">The sequence shown here is derived from an EMBL/GenBank/DDBJ whole genome shotgun (WGS) entry which is preliminary data.</text>
</comment>
<dbReference type="InterPro" id="IPR022812">
    <property type="entry name" value="Dynamin"/>
</dbReference>
<evidence type="ECO:0000259" key="5">
    <source>
        <dbReference type="PROSITE" id="PS51718"/>
    </source>
</evidence>
<dbReference type="PROSITE" id="PS51388">
    <property type="entry name" value="GED"/>
    <property type="match status" value="1"/>
</dbReference>
<feature type="domain" description="Dynamin-type G" evidence="5">
    <location>
        <begin position="55"/>
        <end position="357"/>
    </location>
</feature>
<sequence>MSSLLPNAFGLSWKANNASSEFPSQTTAMQDLIDPRQIDLFDAIEKLSGLKIASDIEIPQLAVVGDQSSGKSSVLEAIGRFHFPVDDQLCTRFPIKLKVRPAVENQMHFSIEPGLSRTADDMIRLQQFQGSLSSMDEFGQKMQQAAEVLGVRSATGPESSSSDAPGDNLRSFTDDVLVVEVFGPNLPLVNLIDLPGLFQAKSTTQNEASKETVMKMVDKYIRAQSNLILLVVSARNSFHNYAGLATIQAIAEEQPELTDRVVGVITSPDYALSPAETLSILRGELDSTNLKCGWHVVRNQDQDERKCESLLQRDQREEQFFSTSRRWKEVPKSQRGIAALVVTLRETFWAHTHTALPALTSKVRARVTAVESRLITTSHPRSTDRARRQYLHSIARKFEALTREACKGTYEDERCKELHRVSHFCRVCERFFPPFGDDSPESQDRNLRANVRALSKTFASAMRDFGRTKEVSDGGDNPQNSMKPVKDVARNMVRISNPYLSAQIGSTHEGAPEDEPATSPDNAVQGKPALRHNRSLQEFPAREVIQKYYSHHKPEAVDRKVYEEWLAAEIPRWRGSEPQGEASEAIYRRYFEFQSGKWSRIAELHLDAVWKAVKRFVNLALSAACAGDEDTRQSLQRYLISPRIDRLEAMSHRSMNDLLDCHGRGRTGFYDSFVVDPRPMRQCTEEISARFAVLRSEYDARNHERNDDGLAIDEIFGLAIDAVGGIFAAQTGVGGLIGPILAKNLLGTVKNTVLHNLQSDGQRPGKEVEATGLQDITATRVIKHVEAYYEKSMASFVGYVNSLVVENGILHELPTAILTQEHIMGENEALVEKIAGEREADVKQREREERDLKTMKDVMEILEGYEERYERFEDYM</sequence>
<feature type="domain" description="GED" evidence="4">
    <location>
        <begin position="778"/>
        <end position="870"/>
    </location>
</feature>
<dbReference type="PROSITE" id="PS51718">
    <property type="entry name" value="G_DYNAMIN_2"/>
    <property type="match status" value="1"/>
</dbReference>
<dbReference type="PANTHER" id="PTHR11566">
    <property type="entry name" value="DYNAMIN"/>
    <property type="match status" value="1"/>
</dbReference>
<dbReference type="Proteomes" id="UP001172102">
    <property type="component" value="Unassembled WGS sequence"/>
</dbReference>
<name>A0AA40DZ35_9PEZI</name>
<dbReference type="GO" id="GO:0005874">
    <property type="term" value="C:microtubule"/>
    <property type="evidence" value="ECO:0007669"/>
    <property type="project" value="TreeGrafter"/>
</dbReference>
<dbReference type="InterPro" id="IPR001401">
    <property type="entry name" value="Dynamin_GTPase"/>
</dbReference>
<evidence type="ECO:0000313" key="6">
    <source>
        <dbReference type="EMBL" id="KAK0720995.1"/>
    </source>
</evidence>
<dbReference type="Pfam" id="PF00350">
    <property type="entry name" value="Dynamin_N"/>
    <property type="match status" value="1"/>
</dbReference>